<keyword evidence="1" id="KW-0472">Membrane</keyword>
<evidence type="ECO:0000256" key="1">
    <source>
        <dbReference type="SAM" id="Phobius"/>
    </source>
</evidence>
<accession>A0A2M8GMY0</accession>
<feature type="transmembrane region" description="Helical" evidence="1">
    <location>
        <begin position="232"/>
        <end position="254"/>
    </location>
</feature>
<dbReference type="Pfam" id="PF26314">
    <property type="entry name" value="MptA_B_family"/>
    <property type="match status" value="1"/>
</dbReference>
<feature type="transmembrane region" description="Helical" evidence="1">
    <location>
        <begin position="331"/>
        <end position="351"/>
    </location>
</feature>
<feature type="transmembrane region" description="Helical" evidence="1">
    <location>
        <begin position="78"/>
        <end position="95"/>
    </location>
</feature>
<name>A0A2M8GMY0_9BACT</name>
<gene>
    <name evidence="2" type="ORF">CO007_02140</name>
</gene>
<organism evidence="2 3">
    <name type="scientific">Candidatus Roizmanbacteria bacterium CG_4_8_14_3_um_filter_36_10</name>
    <dbReference type="NCBI Taxonomy" id="1974834"/>
    <lineage>
        <taxon>Bacteria</taxon>
        <taxon>Candidatus Roizmaniibacteriota</taxon>
    </lineage>
</organism>
<keyword evidence="1" id="KW-0812">Transmembrane</keyword>
<dbReference type="AlphaFoldDB" id="A0A2M8GMY0"/>
<evidence type="ECO:0000313" key="3">
    <source>
        <dbReference type="Proteomes" id="UP000229370"/>
    </source>
</evidence>
<evidence type="ECO:0000313" key="2">
    <source>
        <dbReference type="EMBL" id="PJC81930.1"/>
    </source>
</evidence>
<feature type="transmembrane region" description="Helical" evidence="1">
    <location>
        <begin position="49"/>
        <end position="69"/>
    </location>
</feature>
<keyword evidence="1" id="KW-1133">Transmembrane helix</keyword>
<comment type="caution">
    <text evidence="2">The sequence shown here is derived from an EMBL/GenBank/DDBJ whole genome shotgun (WGS) entry which is preliminary data.</text>
</comment>
<evidence type="ECO:0008006" key="4">
    <source>
        <dbReference type="Google" id="ProtNLM"/>
    </source>
</evidence>
<dbReference type="EMBL" id="PFQK01000041">
    <property type="protein sequence ID" value="PJC81930.1"/>
    <property type="molecule type" value="Genomic_DNA"/>
</dbReference>
<dbReference type="Proteomes" id="UP000229370">
    <property type="component" value="Unassembled WGS sequence"/>
</dbReference>
<feature type="transmembrane region" description="Helical" evidence="1">
    <location>
        <begin position="204"/>
        <end position="226"/>
    </location>
</feature>
<proteinExistence type="predicted"/>
<feature type="transmembrane region" description="Helical" evidence="1">
    <location>
        <begin position="301"/>
        <end position="319"/>
    </location>
</feature>
<sequence length="360" mass="42923">MIVLYIFFLLVLSIYGYALVDPNLTLINSPFWTQFRNVLVYLGYYQRQWSWVIYLILIIILFFFSFYFVKHSKKIKPLRLALIIGILLLLSYPFLSHDFFNYLFDAKILTFYGKNPYLYKALDFSSDPWLRFMHWTHRTYPYGPVFLLITLVPSFFSFGKFIISFFLFKITWLFFYLLAVYYLNKLNKKWAIIFTTHPLILIEGLVNAHNDLIATSLAIIGIYYLFKEKNLFARLLLLLSGGIKYITLPLIFLVRPKTHPRGVVLILIGLLIILGYLTFFSEIQPWYFLVLFVFLPYFEKLVYRLNIFFLGLLLSYYPYIRLGGWDSVEKLSLKHIIILAFSIINLIYFLWFSTKHEQIS</sequence>
<reference evidence="3" key="1">
    <citation type="submission" date="2017-09" db="EMBL/GenBank/DDBJ databases">
        <title>Depth-based differentiation of microbial function through sediment-hosted aquifers and enrichment of novel symbionts in the deep terrestrial subsurface.</title>
        <authorList>
            <person name="Probst A.J."/>
            <person name="Ladd B."/>
            <person name="Jarett J.K."/>
            <person name="Geller-Mcgrath D.E."/>
            <person name="Sieber C.M.K."/>
            <person name="Emerson J.B."/>
            <person name="Anantharaman K."/>
            <person name="Thomas B.C."/>
            <person name="Malmstrom R."/>
            <person name="Stieglmeier M."/>
            <person name="Klingl A."/>
            <person name="Woyke T."/>
            <person name="Ryan C.M."/>
            <person name="Banfield J.F."/>
        </authorList>
    </citation>
    <scope>NUCLEOTIDE SEQUENCE [LARGE SCALE GENOMIC DNA]</scope>
</reference>
<feature type="transmembrane region" description="Helical" evidence="1">
    <location>
        <begin position="161"/>
        <end position="183"/>
    </location>
</feature>
<protein>
    <recommendedName>
        <fullName evidence="4">DUF2029 domain-containing protein</fullName>
    </recommendedName>
</protein>
<feature type="transmembrane region" description="Helical" evidence="1">
    <location>
        <begin position="263"/>
        <end position="281"/>
    </location>
</feature>